<keyword evidence="5" id="KW-1185">Reference proteome</keyword>
<gene>
    <name evidence="4" type="ORF">SAMN05443639_11335</name>
</gene>
<accession>A0A1I0KQM3</accession>
<name>A0A1I0KQM3_9BACT</name>
<dbReference type="EMBL" id="FOIJ01000013">
    <property type="protein sequence ID" value="SEU27679.1"/>
    <property type="molecule type" value="Genomic_DNA"/>
</dbReference>
<dbReference type="InterPro" id="IPR001296">
    <property type="entry name" value="Glyco_trans_1"/>
</dbReference>
<dbReference type="GO" id="GO:0009103">
    <property type="term" value="P:lipopolysaccharide biosynthetic process"/>
    <property type="evidence" value="ECO:0007669"/>
    <property type="project" value="TreeGrafter"/>
</dbReference>
<dbReference type="Pfam" id="PF13439">
    <property type="entry name" value="Glyco_transf_4"/>
    <property type="match status" value="1"/>
</dbReference>
<evidence type="ECO:0000313" key="5">
    <source>
        <dbReference type="Proteomes" id="UP000199181"/>
    </source>
</evidence>
<organism evidence="4 5">
    <name type="scientific">Stigmatella erecta</name>
    <dbReference type="NCBI Taxonomy" id="83460"/>
    <lineage>
        <taxon>Bacteria</taxon>
        <taxon>Pseudomonadati</taxon>
        <taxon>Myxococcota</taxon>
        <taxon>Myxococcia</taxon>
        <taxon>Myxococcales</taxon>
        <taxon>Cystobacterineae</taxon>
        <taxon>Archangiaceae</taxon>
        <taxon>Stigmatella</taxon>
    </lineage>
</organism>
<dbReference type="Proteomes" id="UP000199181">
    <property type="component" value="Unassembled WGS sequence"/>
</dbReference>
<dbReference type="SUPFAM" id="SSF53756">
    <property type="entry name" value="UDP-Glycosyltransferase/glycogen phosphorylase"/>
    <property type="match status" value="1"/>
</dbReference>
<dbReference type="InterPro" id="IPR028098">
    <property type="entry name" value="Glyco_trans_4-like_N"/>
</dbReference>
<dbReference type="AlphaFoldDB" id="A0A1I0KQM3"/>
<dbReference type="CDD" id="cd03801">
    <property type="entry name" value="GT4_PimA-like"/>
    <property type="match status" value="1"/>
</dbReference>
<dbReference type="Pfam" id="PF00534">
    <property type="entry name" value="Glycos_transf_1"/>
    <property type="match status" value="1"/>
</dbReference>
<proteinExistence type="predicted"/>
<keyword evidence="1 4" id="KW-0808">Transferase</keyword>
<feature type="domain" description="Glycosyltransferase subfamily 4-like N-terminal" evidence="3">
    <location>
        <begin position="100"/>
        <end position="173"/>
    </location>
</feature>
<feature type="domain" description="Glycosyl transferase family 1" evidence="2">
    <location>
        <begin position="229"/>
        <end position="336"/>
    </location>
</feature>
<sequence length="364" mass="40248">MGLHARGFGAPEDFMPQDSAFIAVGEPARHVSGALEKKVPRGEFVAMSQGPFTQVLSMAQQELNPASNVDCARFALTAWRATRRRQNILLGEEFPGIQFLAWEALLGRRQRRIVLLVHNVASKKRLLALAKVGLARHVDHFLCLSEHSRRVLVEEYGIARERITVIYSRVDTDYFQPQPAQPVLHRVCSAGAVNRDYGTLIAAATGLDAEVKIAADTAWRYSVAGKAQKGAQALPPNVEMRSWGNYLNLRQLYAESRAVVVPLERPIISGITVVLEGMAMGKPVILTRNPYVEGFIEDGVTGLLVDPGNPAQLRERIQWVLANPAEAEAMGQRAREKAVRDFSVERYVERILSPFAGEAPPPRT</sequence>
<protein>
    <submittedName>
        <fullName evidence="4">Glycosyltransferase Family 4</fullName>
    </submittedName>
</protein>
<evidence type="ECO:0000256" key="1">
    <source>
        <dbReference type="ARBA" id="ARBA00022679"/>
    </source>
</evidence>
<dbReference type="GO" id="GO:0016757">
    <property type="term" value="F:glycosyltransferase activity"/>
    <property type="evidence" value="ECO:0007669"/>
    <property type="project" value="InterPro"/>
</dbReference>
<evidence type="ECO:0000313" key="4">
    <source>
        <dbReference type="EMBL" id="SEU27679.1"/>
    </source>
</evidence>
<dbReference type="PANTHER" id="PTHR46401">
    <property type="entry name" value="GLYCOSYLTRANSFERASE WBBK-RELATED"/>
    <property type="match status" value="1"/>
</dbReference>
<dbReference type="PANTHER" id="PTHR46401:SF2">
    <property type="entry name" value="GLYCOSYLTRANSFERASE WBBK-RELATED"/>
    <property type="match status" value="1"/>
</dbReference>
<evidence type="ECO:0000259" key="2">
    <source>
        <dbReference type="Pfam" id="PF00534"/>
    </source>
</evidence>
<evidence type="ECO:0000259" key="3">
    <source>
        <dbReference type="Pfam" id="PF13439"/>
    </source>
</evidence>
<dbReference type="RefSeq" id="WP_245767716.1">
    <property type="nucleotide sequence ID" value="NZ_FOIJ01000013.1"/>
</dbReference>
<dbReference type="Gene3D" id="3.40.50.2000">
    <property type="entry name" value="Glycogen Phosphorylase B"/>
    <property type="match status" value="2"/>
</dbReference>
<reference evidence="5" key="1">
    <citation type="submission" date="2016-10" db="EMBL/GenBank/DDBJ databases">
        <authorList>
            <person name="Varghese N."/>
            <person name="Submissions S."/>
        </authorList>
    </citation>
    <scope>NUCLEOTIDE SEQUENCE [LARGE SCALE GENOMIC DNA]</scope>
    <source>
        <strain evidence="5">DSM 16858</strain>
    </source>
</reference>